<keyword evidence="2" id="KW-1185">Reference proteome</keyword>
<feature type="non-terminal residue" evidence="1">
    <location>
        <position position="1"/>
    </location>
</feature>
<evidence type="ECO:0000313" key="2">
    <source>
        <dbReference type="Proteomes" id="UP000265618"/>
    </source>
</evidence>
<sequence>SVSSFLFAVLAGLYFGERFSYSTVWYFMPRVYRNRVDASSLCFDTGPPPLPTAAPQCMDIYVEA</sequence>
<proteinExistence type="predicted"/>
<dbReference type="EMBL" id="BDIP01009705">
    <property type="protein sequence ID" value="GIQ92438.1"/>
    <property type="molecule type" value="Genomic_DNA"/>
</dbReference>
<organism evidence="1 2">
    <name type="scientific">Kipferlia bialata</name>
    <dbReference type="NCBI Taxonomy" id="797122"/>
    <lineage>
        <taxon>Eukaryota</taxon>
        <taxon>Metamonada</taxon>
        <taxon>Carpediemonas-like organisms</taxon>
        <taxon>Kipferlia</taxon>
    </lineage>
</organism>
<evidence type="ECO:0000313" key="1">
    <source>
        <dbReference type="EMBL" id="GIQ92438.1"/>
    </source>
</evidence>
<accession>A0A9K3DEB8</accession>
<name>A0A9K3DEB8_9EUKA</name>
<reference evidence="1 2" key="1">
    <citation type="journal article" date="2018" name="PLoS ONE">
        <title>The draft genome of Kipferlia bialata reveals reductive genome evolution in fornicate parasites.</title>
        <authorList>
            <person name="Tanifuji G."/>
            <person name="Takabayashi S."/>
            <person name="Kume K."/>
            <person name="Takagi M."/>
            <person name="Nakayama T."/>
            <person name="Kamikawa R."/>
            <person name="Inagaki Y."/>
            <person name="Hashimoto T."/>
        </authorList>
    </citation>
    <scope>NUCLEOTIDE SEQUENCE [LARGE SCALE GENOMIC DNA]</scope>
    <source>
        <strain evidence="1">NY0173</strain>
    </source>
</reference>
<feature type="non-terminal residue" evidence="1">
    <location>
        <position position="64"/>
    </location>
</feature>
<comment type="caution">
    <text evidence="1">The sequence shown here is derived from an EMBL/GenBank/DDBJ whole genome shotgun (WGS) entry which is preliminary data.</text>
</comment>
<dbReference type="AlphaFoldDB" id="A0A9K3DEB8"/>
<gene>
    <name evidence="1" type="ORF">KIPB_016206</name>
</gene>
<dbReference type="Proteomes" id="UP000265618">
    <property type="component" value="Unassembled WGS sequence"/>
</dbReference>
<protein>
    <submittedName>
        <fullName evidence="1">Uncharacterized protein</fullName>
    </submittedName>
</protein>